<dbReference type="AlphaFoldDB" id="A0A7Y0Y4D1"/>
<accession>A0A7Y0Y4D1</accession>
<name>A0A7Y0Y4D1_9ACTO</name>
<dbReference type="EMBL" id="JABCUV010000004">
    <property type="protein sequence ID" value="NMW93102.1"/>
    <property type="molecule type" value="Genomic_DNA"/>
</dbReference>
<dbReference type="Proteomes" id="UP000582487">
    <property type="component" value="Unassembled WGS sequence"/>
</dbReference>
<evidence type="ECO:0000313" key="1">
    <source>
        <dbReference type="EMBL" id="NMW65356.1"/>
    </source>
</evidence>
<sequence>MPKPKRKPRTKADDDAKTRITVELIRNSAKIIRAIVEVIESFRDG</sequence>
<protein>
    <submittedName>
        <fullName evidence="1">Uncharacterized protein</fullName>
    </submittedName>
</protein>
<evidence type="ECO:0000313" key="4">
    <source>
        <dbReference type="Proteomes" id="UP000582487"/>
    </source>
</evidence>
<proteinExistence type="predicted"/>
<evidence type="ECO:0000313" key="3">
    <source>
        <dbReference type="Proteomes" id="UP000578252"/>
    </source>
</evidence>
<dbReference type="EMBL" id="JABCUR010000006">
    <property type="protein sequence ID" value="NMW65356.1"/>
    <property type="molecule type" value="Genomic_DNA"/>
</dbReference>
<organism evidence="1 3">
    <name type="scientific">Mobiluncus mulieris</name>
    <dbReference type="NCBI Taxonomy" id="2052"/>
    <lineage>
        <taxon>Bacteria</taxon>
        <taxon>Bacillati</taxon>
        <taxon>Actinomycetota</taxon>
        <taxon>Actinomycetes</taxon>
        <taxon>Actinomycetales</taxon>
        <taxon>Actinomycetaceae</taxon>
        <taxon>Mobiluncus</taxon>
    </lineage>
</organism>
<evidence type="ECO:0000313" key="2">
    <source>
        <dbReference type="EMBL" id="NMW93102.1"/>
    </source>
</evidence>
<reference evidence="3 4" key="1">
    <citation type="submission" date="2020-04" db="EMBL/GenBank/DDBJ databases">
        <title>Antimicrobial susceptibility and clonality of vaginal-derived multi-drug resistant Mobiluncus isolates in China.</title>
        <authorList>
            <person name="Zhang X."/>
        </authorList>
    </citation>
    <scope>NUCLEOTIDE SEQUENCE [LARGE SCALE GENOMIC DNA]</scope>
    <source>
        <strain evidence="1 3">13</strain>
        <strain evidence="2 4">7</strain>
    </source>
</reference>
<dbReference type="Proteomes" id="UP000578252">
    <property type="component" value="Unassembled WGS sequence"/>
</dbReference>
<comment type="caution">
    <text evidence="1">The sequence shown here is derived from an EMBL/GenBank/DDBJ whole genome shotgun (WGS) entry which is preliminary data.</text>
</comment>
<gene>
    <name evidence="2" type="ORF">HHJ74_05250</name>
    <name evidence="1" type="ORF">HHJ78_07400</name>
</gene>
<dbReference type="RefSeq" id="WP_004015444.1">
    <property type="nucleotide sequence ID" value="NZ_JABCUQ010000075.1"/>
</dbReference>